<dbReference type="Pfam" id="PF02272">
    <property type="entry name" value="DHHA1"/>
    <property type="match status" value="1"/>
</dbReference>
<dbReference type="Pfam" id="PF01368">
    <property type="entry name" value="DHH"/>
    <property type="match status" value="1"/>
</dbReference>
<dbReference type="InterPro" id="IPR003156">
    <property type="entry name" value="DHHA1_dom"/>
</dbReference>
<accession>A0ABR5ML87</accession>
<dbReference type="RefSeq" id="WP_060667984.1">
    <property type="nucleotide sequence ID" value="NZ_LGTK01000011.1"/>
</dbReference>
<dbReference type="SUPFAM" id="SSF64182">
    <property type="entry name" value="DHH phosphoesterases"/>
    <property type="match status" value="1"/>
</dbReference>
<organism evidence="3 4">
    <name type="scientific">Oceanobacillus caeni</name>
    <dbReference type="NCBI Taxonomy" id="405946"/>
    <lineage>
        <taxon>Bacteria</taxon>
        <taxon>Bacillati</taxon>
        <taxon>Bacillota</taxon>
        <taxon>Bacilli</taxon>
        <taxon>Bacillales</taxon>
        <taxon>Bacillaceae</taxon>
        <taxon>Oceanobacillus</taxon>
    </lineage>
</organism>
<dbReference type="Proteomes" id="UP000037854">
    <property type="component" value="Unassembled WGS sequence"/>
</dbReference>
<evidence type="ECO:0000313" key="3">
    <source>
        <dbReference type="EMBL" id="KPH76744.1"/>
    </source>
</evidence>
<dbReference type="PANTHER" id="PTHR47618">
    <property type="entry name" value="BIFUNCTIONAL OLIGORIBONUCLEASE AND PAP PHOSPHATASE NRNA"/>
    <property type="match status" value="1"/>
</dbReference>
<evidence type="ECO:0000259" key="1">
    <source>
        <dbReference type="Pfam" id="PF01368"/>
    </source>
</evidence>
<name>A0ABR5ML87_9BACI</name>
<feature type="domain" description="DDH" evidence="1">
    <location>
        <begin position="16"/>
        <end position="154"/>
    </location>
</feature>
<dbReference type="InterPro" id="IPR001667">
    <property type="entry name" value="DDH_dom"/>
</dbReference>
<protein>
    <submittedName>
        <fullName evidence="3">Oligoribonuclease</fullName>
    </submittedName>
</protein>
<gene>
    <name evidence="3" type="ORF">AFL42_04845</name>
</gene>
<comment type="caution">
    <text evidence="3">The sequence shown here is derived from an EMBL/GenBank/DDBJ whole genome shotgun (WGS) entry which is preliminary data.</text>
</comment>
<dbReference type="InterPro" id="IPR038763">
    <property type="entry name" value="DHH_sf"/>
</dbReference>
<keyword evidence="4" id="KW-1185">Reference proteome</keyword>
<proteinExistence type="predicted"/>
<reference evidence="3 4" key="1">
    <citation type="submission" date="2015-07" db="EMBL/GenBank/DDBJ databases">
        <title>High-quality draft genome sequence of Oceanobacillus caeni HM6, a bacillus isolated from a human feces.</title>
        <authorList>
            <person name="Kumar J."/>
            <person name="Verma M.K."/>
            <person name="Pandey R."/>
            <person name="Bhambi M."/>
            <person name="Chauhan N."/>
        </authorList>
    </citation>
    <scope>NUCLEOTIDE SEQUENCE [LARGE SCALE GENOMIC DNA]</scope>
    <source>
        <strain evidence="3 4">HM6</strain>
    </source>
</reference>
<dbReference type="Gene3D" id="3.90.1640.10">
    <property type="entry name" value="inorganic pyrophosphatase (n-terminal core)"/>
    <property type="match status" value="1"/>
</dbReference>
<dbReference type="InterPro" id="IPR051319">
    <property type="entry name" value="Oligoribo/pAp-PDE_c-di-AMP_PDE"/>
</dbReference>
<dbReference type="PANTHER" id="PTHR47618:SF1">
    <property type="entry name" value="BIFUNCTIONAL OLIGORIBONUCLEASE AND PAP PHOSPHATASE NRNA"/>
    <property type="match status" value="1"/>
</dbReference>
<dbReference type="EMBL" id="LGTK01000011">
    <property type="protein sequence ID" value="KPH76744.1"/>
    <property type="molecule type" value="Genomic_DNA"/>
</dbReference>
<evidence type="ECO:0000259" key="2">
    <source>
        <dbReference type="Pfam" id="PF02272"/>
    </source>
</evidence>
<evidence type="ECO:0000313" key="4">
    <source>
        <dbReference type="Proteomes" id="UP000037854"/>
    </source>
</evidence>
<dbReference type="Gene3D" id="3.10.310.30">
    <property type="match status" value="1"/>
</dbReference>
<feature type="domain" description="DHHA1" evidence="2">
    <location>
        <begin position="225"/>
        <end position="311"/>
    </location>
</feature>
<sequence>MSIKKIIESIQSYETIIIHRHIRPDPDAIGSQGGLKEIIKASFPGKKVYAVGEDDPDLTFLNRMDRVDDSNYENALVIVCDTANSPRIDDQRYNMGQRLIKIDHHPVVDKYGDIRWENTDASSVSEMIYEFYKQGKEYGLKLNSDAARLLFAGIVGDTGRFMFPNTTEKTFQYAAELITYDFNRTKLFTDLYSVKDNISRLKGYILQEFNLYSSGLCVIKLTKEILDKFGVTASETGQMVNVISDVEGIQAWVFFIEEEEQIRVRLRSKGPIINTVAAKYNGGGHPLASGATIYSWDEAEAVIRDLDEVCKNQHKME</sequence>